<dbReference type="SUPFAM" id="SSF54826">
    <property type="entry name" value="Enolase N-terminal domain-like"/>
    <property type="match status" value="1"/>
</dbReference>
<keyword evidence="4 7" id="KW-0413">Isomerase</keyword>
<dbReference type="InterPro" id="IPR034603">
    <property type="entry name" value="Dipeptide_epimerase"/>
</dbReference>
<dbReference type="RefSeq" id="WP_126627633.1">
    <property type="nucleotide sequence ID" value="NZ_BIFT01000001.1"/>
</dbReference>
<evidence type="ECO:0000256" key="5">
    <source>
        <dbReference type="PIRSR" id="PIRSR634603-1"/>
    </source>
</evidence>
<dbReference type="Pfam" id="PF02746">
    <property type="entry name" value="MR_MLE_N"/>
    <property type="match status" value="1"/>
</dbReference>
<dbReference type="InterPro" id="IPR013342">
    <property type="entry name" value="Mandelate_racemase_C"/>
</dbReference>
<dbReference type="OrthoDB" id="9775391at2"/>
<evidence type="ECO:0000256" key="4">
    <source>
        <dbReference type="ARBA" id="ARBA00023235"/>
    </source>
</evidence>
<keyword evidence="3 6" id="KW-0460">Magnesium</keyword>
<dbReference type="EMBL" id="BIFT01000001">
    <property type="protein sequence ID" value="GCE27266.1"/>
    <property type="molecule type" value="Genomic_DNA"/>
</dbReference>
<keyword evidence="2 6" id="KW-0479">Metal-binding</keyword>
<feature type="active site" description="Proton acceptor; specific for (R)-substrate epimerization" evidence="5">
    <location>
        <position position="155"/>
    </location>
</feature>
<dbReference type="SUPFAM" id="SSF51604">
    <property type="entry name" value="Enolase C-terminal domain-like"/>
    <property type="match status" value="1"/>
</dbReference>
<dbReference type="Gene3D" id="3.20.20.120">
    <property type="entry name" value="Enolase-like C-terminal domain"/>
    <property type="match status" value="1"/>
</dbReference>
<dbReference type="FunFam" id="3.30.390.10:FF:000009">
    <property type="entry name" value="Hydrophobic dipeptide epimerase"/>
    <property type="match status" value="1"/>
</dbReference>
<evidence type="ECO:0000313" key="10">
    <source>
        <dbReference type="Proteomes" id="UP000287171"/>
    </source>
</evidence>
<dbReference type="AlphaFoldDB" id="A0A402B7E4"/>
<dbReference type="InterPro" id="IPR034593">
    <property type="entry name" value="DgoD-like"/>
</dbReference>
<dbReference type="SFLD" id="SFLDS00001">
    <property type="entry name" value="Enolase"/>
    <property type="match status" value="2"/>
</dbReference>
<dbReference type="SFLD" id="SFLDF00009">
    <property type="entry name" value="o-succinylbenzoate_synthase"/>
    <property type="match status" value="1"/>
</dbReference>
<dbReference type="Proteomes" id="UP000287171">
    <property type="component" value="Unassembled WGS sequence"/>
</dbReference>
<dbReference type="SFLD" id="SFLDF00010">
    <property type="entry name" value="dipeptide_epimerase"/>
    <property type="match status" value="1"/>
</dbReference>
<dbReference type="Gene3D" id="3.30.390.10">
    <property type="entry name" value="Enolase-like, N-terminal domain"/>
    <property type="match status" value="1"/>
</dbReference>
<feature type="binding site" evidence="6">
    <location>
        <position position="205"/>
    </location>
    <ligand>
        <name>Mg(2+)</name>
        <dbReference type="ChEBI" id="CHEBI:18420"/>
    </ligand>
</feature>
<dbReference type="InterPro" id="IPR029065">
    <property type="entry name" value="Enolase_C-like"/>
</dbReference>
<dbReference type="GO" id="GO:0009063">
    <property type="term" value="P:amino acid catabolic process"/>
    <property type="evidence" value="ECO:0007669"/>
    <property type="project" value="InterPro"/>
</dbReference>
<evidence type="ECO:0000256" key="3">
    <source>
        <dbReference type="ARBA" id="ARBA00022842"/>
    </source>
</evidence>
<evidence type="ECO:0000259" key="8">
    <source>
        <dbReference type="SMART" id="SM00922"/>
    </source>
</evidence>
<feature type="binding site" evidence="6">
    <location>
        <position position="230"/>
    </location>
    <ligand>
        <name>Mg(2+)</name>
        <dbReference type="ChEBI" id="CHEBI:18420"/>
    </ligand>
</feature>
<evidence type="ECO:0000256" key="7">
    <source>
        <dbReference type="RuleBase" id="RU366006"/>
    </source>
</evidence>
<evidence type="ECO:0000256" key="6">
    <source>
        <dbReference type="PIRSR" id="PIRSR634603-3"/>
    </source>
</evidence>
<comment type="cofactor">
    <cofactor evidence="6 7">
        <name>Mg(2+)</name>
        <dbReference type="ChEBI" id="CHEBI:18420"/>
    </cofactor>
    <text evidence="6 7">Binds 1 Mg(2+) ion per subunit.</text>
</comment>
<feature type="domain" description="Mandelate racemase/muconate lactonizing enzyme C-terminal" evidence="8">
    <location>
        <begin position="136"/>
        <end position="226"/>
    </location>
</feature>
<evidence type="ECO:0000256" key="2">
    <source>
        <dbReference type="ARBA" id="ARBA00022723"/>
    </source>
</evidence>
<dbReference type="InterPro" id="IPR018110">
    <property type="entry name" value="Mandel_Rmase/mucon_lact_enz_CS"/>
</dbReference>
<accession>A0A402B7E4</accession>
<dbReference type="CDD" id="cd03319">
    <property type="entry name" value="L-Ala-DL-Glu_epimerase"/>
    <property type="match status" value="1"/>
</dbReference>
<feature type="active site" description="Proton acceptor; specific for (S)-substrate epimerization" evidence="5">
    <location>
        <position position="252"/>
    </location>
</feature>
<protein>
    <recommendedName>
        <fullName evidence="7">Dipeptide epimerase</fullName>
        <ecNumber evidence="7">5.1.1.-</ecNumber>
    </recommendedName>
</protein>
<dbReference type="PROSITE" id="PS00909">
    <property type="entry name" value="MR_MLE_2"/>
    <property type="match status" value="1"/>
</dbReference>
<proteinExistence type="inferred from homology"/>
<gene>
    <name evidence="9" type="ORF">KDA_27500</name>
</gene>
<dbReference type="InterPro" id="IPR029017">
    <property type="entry name" value="Enolase-like_N"/>
</dbReference>
<organism evidence="9 10">
    <name type="scientific">Dictyobacter alpinus</name>
    <dbReference type="NCBI Taxonomy" id="2014873"/>
    <lineage>
        <taxon>Bacteria</taxon>
        <taxon>Bacillati</taxon>
        <taxon>Chloroflexota</taxon>
        <taxon>Ktedonobacteria</taxon>
        <taxon>Ktedonobacterales</taxon>
        <taxon>Dictyobacteraceae</taxon>
        <taxon>Dictyobacter</taxon>
    </lineage>
</organism>
<dbReference type="GO" id="GO:0006518">
    <property type="term" value="P:peptide metabolic process"/>
    <property type="evidence" value="ECO:0007669"/>
    <property type="project" value="UniProtKB-ARBA"/>
</dbReference>
<comment type="similarity">
    <text evidence="1 7">Belongs to the mandelate racemase/muconate lactonizing enzyme family.</text>
</comment>
<name>A0A402B7E4_9CHLR</name>
<dbReference type="SMART" id="SM00922">
    <property type="entry name" value="MR_MLE"/>
    <property type="match status" value="1"/>
</dbReference>
<dbReference type="PANTHER" id="PTHR48080">
    <property type="entry name" value="D-GALACTONATE DEHYDRATASE-RELATED"/>
    <property type="match status" value="1"/>
</dbReference>
<dbReference type="GO" id="GO:0000287">
    <property type="term" value="F:magnesium ion binding"/>
    <property type="evidence" value="ECO:0007669"/>
    <property type="project" value="UniProtKB-ARBA"/>
</dbReference>
<comment type="caution">
    <text evidence="9">The sequence shown here is derived from an EMBL/GenBank/DDBJ whole genome shotgun (WGS) entry which is preliminary data.</text>
</comment>
<sequence>MLHIDAKPIDLQLTTPFRIARGVQHTASNVVVEVKHEEAVGYGEAAPSKYYGESAETVLACIALFAGNLGDDPFLIEEIMQRLDKVIRHNPSAKAAVDMAVYDIVGKMLGVPVYKLLGLNSAHTPRTSFTIGLDSPGEMARKTLLAKDYPILKIKVGTRHDLEILKAIRDVSSAVIRVDANAGWTPKEAIRNINAMAPYNIEFVEQPVAAHDLAGLKLVRENVELPIIADESCVTIEDLPRLSECVDGVNFKLMKNGGIHNVLKMIHMARAYNLRTMLGCMIESSLSITAAAHLTPLVDYADLDGQLLINDDPFVGVGVERGKLVLPTYPGLGVRMRAAAEQLEDD</sequence>
<dbReference type="InterPro" id="IPR013341">
    <property type="entry name" value="Mandelate_racemase_N_dom"/>
</dbReference>
<dbReference type="SFLD" id="SFLDG00180">
    <property type="entry name" value="muconate_cycloisomerase"/>
    <property type="match status" value="2"/>
</dbReference>
<evidence type="ECO:0000313" key="9">
    <source>
        <dbReference type="EMBL" id="GCE27266.1"/>
    </source>
</evidence>
<dbReference type="InterPro" id="IPR036849">
    <property type="entry name" value="Enolase-like_C_sf"/>
</dbReference>
<evidence type="ECO:0000256" key="1">
    <source>
        <dbReference type="ARBA" id="ARBA00008031"/>
    </source>
</evidence>
<keyword evidence="10" id="KW-1185">Reference proteome</keyword>
<dbReference type="GO" id="GO:0016855">
    <property type="term" value="F:racemase and epimerase activity, acting on amino acids and derivatives"/>
    <property type="evidence" value="ECO:0007669"/>
    <property type="project" value="UniProtKB-UniRule"/>
</dbReference>
<dbReference type="Pfam" id="PF13378">
    <property type="entry name" value="MR_MLE_C"/>
    <property type="match status" value="1"/>
</dbReference>
<feature type="binding site" evidence="6">
    <location>
        <position position="179"/>
    </location>
    <ligand>
        <name>Mg(2+)</name>
        <dbReference type="ChEBI" id="CHEBI:18420"/>
    </ligand>
</feature>
<reference evidence="10" key="1">
    <citation type="submission" date="2018-12" db="EMBL/GenBank/DDBJ databases">
        <title>Tengunoibacter tsumagoiensis gen. nov., sp. nov., Dictyobacter kobayashii sp. nov., D. alpinus sp. nov., and D. joshuensis sp. nov. and description of Dictyobacteraceae fam. nov. within the order Ktedonobacterales isolated from Tengu-no-mugimeshi.</title>
        <authorList>
            <person name="Wang C.M."/>
            <person name="Zheng Y."/>
            <person name="Sakai Y."/>
            <person name="Toyoda A."/>
            <person name="Minakuchi Y."/>
            <person name="Abe K."/>
            <person name="Yokota A."/>
            <person name="Yabe S."/>
        </authorList>
    </citation>
    <scope>NUCLEOTIDE SEQUENCE [LARGE SCALE GENOMIC DNA]</scope>
    <source>
        <strain evidence="10">Uno16</strain>
    </source>
</reference>
<dbReference type="PANTHER" id="PTHR48080:SF3">
    <property type="entry name" value="ENOLASE SUPERFAMILY MEMBER DDB_G0284701"/>
    <property type="match status" value="1"/>
</dbReference>
<dbReference type="EC" id="5.1.1.-" evidence="7"/>